<evidence type="ECO:0000256" key="4">
    <source>
        <dbReference type="ARBA" id="ARBA00030238"/>
    </source>
</evidence>
<evidence type="ECO:0000256" key="2">
    <source>
        <dbReference type="ARBA" id="ARBA00012595"/>
    </source>
</evidence>
<dbReference type="EMBL" id="BOMY01000028">
    <property type="protein sequence ID" value="GIF21454.1"/>
    <property type="molecule type" value="Genomic_DNA"/>
</dbReference>
<evidence type="ECO:0000256" key="1">
    <source>
        <dbReference type="ARBA" id="ARBA00000548"/>
    </source>
</evidence>
<dbReference type="InterPro" id="IPR013784">
    <property type="entry name" value="Carb-bd-like_fold"/>
</dbReference>
<dbReference type="PANTHER" id="PTHR23303">
    <property type="entry name" value="CARBOXYPEPTIDASE REGULATORY REGION-CONTAINING"/>
    <property type="match status" value="1"/>
</dbReference>
<dbReference type="GO" id="GO:0004556">
    <property type="term" value="F:alpha-amylase activity"/>
    <property type="evidence" value="ECO:0007669"/>
    <property type="project" value="UniProtKB-EC"/>
</dbReference>
<evidence type="ECO:0000313" key="7">
    <source>
        <dbReference type="Proteomes" id="UP000623608"/>
    </source>
</evidence>
<dbReference type="RefSeq" id="WP_203808041.1">
    <property type="nucleotide sequence ID" value="NZ_BOMY01000028.1"/>
</dbReference>
<organism evidence="6 7">
    <name type="scientific">Paractinoplanes tereljensis</name>
    <dbReference type="NCBI Taxonomy" id="571912"/>
    <lineage>
        <taxon>Bacteria</taxon>
        <taxon>Bacillati</taxon>
        <taxon>Actinomycetota</taxon>
        <taxon>Actinomycetes</taxon>
        <taxon>Micromonosporales</taxon>
        <taxon>Micromonosporaceae</taxon>
        <taxon>Paractinoplanes</taxon>
    </lineage>
</organism>
<dbReference type="EC" id="3.2.1.1" evidence="2"/>
<gene>
    <name evidence="6" type="ORF">Ate02nite_41840</name>
</gene>
<feature type="signal peptide" evidence="5">
    <location>
        <begin position="1"/>
        <end position="24"/>
    </location>
</feature>
<sequence length="784" mass="81041">MGRFTLARLGYAVVTGLVVAGALAAPAAAAAGGTVQGDFTTIAGSPIADAYVTAYTADDEWLAWAFTDGQGHYRFTGLPAGGIKLQFDFNNLQQWSPGRRTSADATVYQLASGGTVTVNEQQPATGTIAGHFTGSPSYFNVTAYGVDAPAAVGGYTTEDGNWSIDVFPGTYRVAFTWEGAKQWAVGSVSEADAAVYTVAVGQTTTVDDSKLPTGTMAGRLTKADGSPLADTWLDLHRGPDMVGGAVTDADGHYTFGEVIAGDGYTVSFYVDGGPNQWIPSVRSQQQATRFTVVAGEATTADDSLITPGTLHGRLLGEDGAAKAGYSADILTDDQDNGMNYSATTGSDGSWSADGIEPGDYRVAFRTADWQRTQWAYGKGGEADATVIKVGSGGDVTVDDTWLTGGSVVVNAVDATTGAPVSNFCVWVSAGDSSGDGCSTGSSVTVDDLSSGVYDLYVTPDSSSYYLSSQSQSVTVTAKQATTATVTLVLGGRVSFTAKDHASGAAVEQACGIFRELGHGGLGDGYGNCTDEAGNVTSVSIAPGTYEMFAVAPDGYGHQWVGTTGGTGDQKAAARIKVKAGRTSTAPAVLLDKPGTITGVVSDAAGAPLADVNVAFSAWGDAGPGWDTDTDEHGVYTIDKLGPYGWPLLFGSRNYPREWSGHNGNRFQAEPVPVVAGGSTTYNFTPRTTASLKGKVTAPVPNWRIHAFNAVTGDQMGTFDAYLAGPGGAYEMPLAGDQKVKVDWSYYQDGGPSVRGWYKDAADIDAATKVAIPAQGAKKLNLKLG</sequence>
<comment type="caution">
    <text evidence="6">The sequence shown here is derived from an EMBL/GenBank/DDBJ whole genome shotgun (WGS) entry which is preliminary data.</text>
</comment>
<dbReference type="GO" id="GO:0005975">
    <property type="term" value="P:carbohydrate metabolic process"/>
    <property type="evidence" value="ECO:0007669"/>
    <property type="project" value="UniProtKB-ARBA"/>
</dbReference>
<evidence type="ECO:0000313" key="6">
    <source>
        <dbReference type="EMBL" id="GIF21454.1"/>
    </source>
</evidence>
<dbReference type="Gene3D" id="2.60.40.1120">
    <property type="entry name" value="Carboxypeptidase-like, regulatory domain"/>
    <property type="match status" value="1"/>
</dbReference>
<proteinExistence type="predicted"/>
<dbReference type="Gene3D" id="2.60.40.10">
    <property type="entry name" value="Immunoglobulins"/>
    <property type="match status" value="1"/>
</dbReference>
<accession>A0A919TTN5</accession>
<keyword evidence="7" id="KW-1185">Reference proteome</keyword>
<dbReference type="GO" id="GO:0030246">
    <property type="term" value="F:carbohydrate binding"/>
    <property type="evidence" value="ECO:0007669"/>
    <property type="project" value="InterPro"/>
</dbReference>
<name>A0A919TTN5_9ACTN</name>
<dbReference type="AlphaFoldDB" id="A0A919TTN5"/>
<evidence type="ECO:0000256" key="5">
    <source>
        <dbReference type="SAM" id="SignalP"/>
    </source>
</evidence>
<keyword evidence="3 5" id="KW-0732">Signal</keyword>
<comment type="catalytic activity">
    <reaction evidence="1">
        <text>Endohydrolysis of (1-&gt;4)-alpha-D-glucosidic linkages in polysaccharides containing three or more (1-&gt;4)-alpha-linked D-glucose units.</text>
        <dbReference type="EC" id="3.2.1.1"/>
    </reaction>
</comment>
<protein>
    <recommendedName>
        <fullName evidence="2">alpha-amylase</fullName>
        <ecNumber evidence="2">3.2.1.1</ecNumber>
    </recommendedName>
    <alternativeName>
        <fullName evidence="4">1,4-alpha-D-glucan glucanohydrolase</fullName>
    </alternativeName>
</protein>
<feature type="chain" id="PRO_5038788982" description="alpha-amylase" evidence="5">
    <location>
        <begin position="25"/>
        <end position="784"/>
    </location>
</feature>
<reference evidence="6" key="1">
    <citation type="submission" date="2021-01" db="EMBL/GenBank/DDBJ databases">
        <title>Whole genome shotgun sequence of Actinoplanes tereljensis NBRC 105297.</title>
        <authorList>
            <person name="Komaki H."/>
            <person name="Tamura T."/>
        </authorList>
    </citation>
    <scope>NUCLEOTIDE SEQUENCE</scope>
    <source>
        <strain evidence="6">NBRC 105297</strain>
    </source>
</reference>
<dbReference type="SUPFAM" id="SSF49452">
    <property type="entry name" value="Starch-binding domain-like"/>
    <property type="match status" value="4"/>
</dbReference>
<dbReference type="Proteomes" id="UP000623608">
    <property type="component" value="Unassembled WGS sequence"/>
</dbReference>
<dbReference type="InterPro" id="IPR051417">
    <property type="entry name" value="SDr/BOS_complex"/>
</dbReference>
<dbReference type="InterPro" id="IPR013783">
    <property type="entry name" value="Ig-like_fold"/>
</dbReference>
<evidence type="ECO:0000256" key="3">
    <source>
        <dbReference type="ARBA" id="ARBA00022729"/>
    </source>
</evidence>